<dbReference type="Ensembl" id="ENSSLDT00000006427.1">
    <property type="protein sequence ID" value="ENSSLDP00000006212.1"/>
    <property type="gene ID" value="ENSSLDG00000004952.1"/>
</dbReference>
<dbReference type="AlphaFoldDB" id="A0A3B4WTK4"/>
<evidence type="ECO:0000313" key="3">
    <source>
        <dbReference type="Proteomes" id="UP000261360"/>
    </source>
</evidence>
<accession>A0A3B4WTK4</accession>
<evidence type="ECO:0000259" key="1">
    <source>
        <dbReference type="PROSITE" id="PS50041"/>
    </source>
</evidence>
<dbReference type="PANTHER" id="PTHR45784">
    <property type="entry name" value="C-TYPE LECTIN DOMAIN FAMILY 20 MEMBER A-RELATED"/>
    <property type="match status" value="1"/>
</dbReference>
<dbReference type="SUPFAM" id="SSF56436">
    <property type="entry name" value="C-type lectin-like"/>
    <property type="match status" value="1"/>
</dbReference>
<reference evidence="2" key="2">
    <citation type="submission" date="2025-09" db="UniProtKB">
        <authorList>
            <consortium name="Ensembl"/>
        </authorList>
    </citation>
    <scope>IDENTIFICATION</scope>
</reference>
<name>A0A3B4WTK4_SERLL</name>
<dbReference type="PANTHER" id="PTHR45784:SF3">
    <property type="entry name" value="C-TYPE LECTIN DOMAIN FAMILY 4 MEMBER K-LIKE-RELATED"/>
    <property type="match status" value="1"/>
</dbReference>
<dbReference type="Proteomes" id="UP000261360">
    <property type="component" value="Unplaced"/>
</dbReference>
<feature type="domain" description="C-type lectin" evidence="1">
    <location>
        <begin position="60"/>
        <end position="153"/>
    </location>
</feature>
<dbReference type="Pfam" id="PF00059">
    <property type="entry name" value="Lectin_C"/>
    <property type="match status" value="1"/>
</dbReference>
<dbReference type="InterPro" id="IPR016186">
    <property type="entry name" value="C-type_lectin-like/link_sf"/>
</dbReference>
<dbReference type="GeneTree" id="ENSGT00940000175119"/>
<dbReference type="InterPro" id="IPR001304">
    <property type="entry name" value="C-type_lectin-like"/>
</dbReference>
<evidence type="ECO:0000313" key="2">
    <source>
        <dbReference type="Ensembl" id="ENSSLDP00000006212.1"/>
    </source>
</evidence>
<dbReference type="Gene3D" id="3.10.100.10">
    <property type="entry name" value="Mannose-Binding Protein A, subunit A"/>
    <property type="match status" value="1"/>
</dbReference>
<dbReference type="InterPro" id="IPR016187">
    <property type="entry name" value="CTDL_fold"/>
</dbReference>
<keyword evidence="3" id="KW-1185">Reference proteome</keyword>
<dbReference type="SMART" id="SM00034">
    <property type="entry name" value="CLECT"/>
    <property type="match status" value="1"/>
</dbReference>
<dbReference type="PROSITE" id="PS50041">
    <property type="entry name" value="C_TYPE_LECTIN_2"/>
    <property type="match status" value="1"/>
</dbReference>
<protein>
    <recommendedName>
        <fullName evidence="1">C-type lectin domain-containing protein</fullName>
    </recommendedName>
</protein>
<proteinExistence type="predicted"/>
<reference evidence="2" key="1">
    <citation type="submission" date="2025-08" db="UniProtKB">
        <authorList>
            <consortium name="Ensembl"/>
        </authorList>
    </citation>
    <scope>IDENTIFICATION</scope>
</reference>
<organism evidence="2 3">
    <name type="scientific">Seriola lalandi dorsalis</name>
    <dbReference type="NCBI Taxonomy" id="1841481"/>
    <lineage>
        <taxon>Eukaryota</taxon>
        <taxon>Metazoa</taxon>
        <taxon>Chordata</taxon>
        <taxon>Craniata</taxon>
        <taxon>Vertebrata</taxon>
        <taxon>Euteleostomi</taxon>
        <taxon>Actinopterygii</taxon>
        <taxon>Neopterygii</taxon>
        <taxon>Teleostei</taxon>
        <taxon>Neoteleostei</taxon>
        <taxon>Acanthomorphata</taxon>
        <taxon>Carangaria</taxon>
        <taxon>Carangiformes</taxon>
        <taxon>Carangidae</taxon>
        <taxon>Seriola</taxon>
    </lineage>
</organism>
<sequence>HSSCRKMLPTRLLGAISSICWLTQKLLSFLIKNNGLKMIRPMLHILFRLSAGSARILKEYVYVNMPKTWVEAQSYCREMFNDLATVTNRDFNNKLMSVIQGHGRFVWIGLHDERTKWEWSLNNRPNNWKLRKQCTVITKNGYWLDISCMERLPAKQQLDKTQGV</sequence>